<reference evidence="5 6" key="1">
    <citation type="submission" date="2016-07" db="EMBL/GenBank/DDBJ databases">
        <title>Pervasive Adenine N6-methylation of Active Genes in Fungi.</title>
        <authorList>
            <consortium name="DOE Joint Genome Institute"/>
            <person name="Mondo S.J."/>
            <person name="Dannebaum R.O."/>
            <person name="Kuo R.C."/>
            <person name="Labutti K."/>
            <person name="Haridas S."/>
            <person name="Kuo A."/>
            <person name="Salamov A."/>
            <person name="Ahrendt S.R."/>
            <person name="Lipzen A."/>
            <person name="Sullivan W."/>
            <person name="Andreopoulos W.B."/>
            <person name="Clum A."/>
            <person name="Lindquist E."/>
            <person name="Daum C."/>
            <person name="Ramamoorthy G.K."/>
            <person name="Gryganskyi A."/>
            <person name="Culley D."/>
            <person name="Magnuson J.K."/>
            <person name="James T.Y."/>
            <person name="O'Malley M.A."/>
            <person name="Stajich J.E."/>
            <person name="Spatafora J.W."/>
            <person name="Visel A."/>
            <person name="Grigoriev I.V."/>
        </authorList>
    </citation>
    <scope>NUCLEOTIDE SEQUENCE [LARGE SCALE GENOMIC DNA]</scope>
    <source>
        <strain evidence="5 6">NRRL 2496</strain>
    </source>
</reference>
<feature type="region of interest" description="Disordered" evidence="3">
    <location>
        <begin position="1"/>
        <end position="117"/>
    </location>
</feature>
<accession>A0A1X2H9L0</accession>
<dbReference type="InterPro" id="IPR000504">
    <property type="entry name" value="RRM_dom"/>
</dbReference>
<evidence type="ECO:0000313" key="6">
    <source>
        <dbReference type="Proteomes" id="UP000242180"/>
    </source>
</evidence>
<feature type="domain" description="RRM" evidence="4">
    <location>
        <begin position="133"/>
        <end position="214"/>
    </location>
</feature>
<gene>
    <name evidence="5" type="ORF">BCR43DRAFT_505862</name>
</gene>
<feature type="compositionally biased region" description="Low complexity" evidence="3">
    <location>
        <begin position="79"/>
        <end position="95"/>
    </location>
</feature>
<dbReference type="OMA" id="WNTDDDI"/>
<feature type="compositionally biased region" description="Low complexity" evidence="3">
    <location>
        <begin position="342"/>
        <end position="352"/>
    </location>
</feature>
<organism evidence="5 6">
    <name type="scientific">Syncephalastrum racemosum</name>
    <name type="common">Filamentous fungus</name>
    <dbReference type="NCBI Taxonomy" id="13706"/>
    <lineage>
        <taxon>Eukaryota</taxon>
        <taxon>Fungi</taxon>
        <taxon>Fungi incertae sedis</taxon>
        <taxon>Mucoromycota</taxon>
        <taxon>Mucoromycotina</taxon>
        <taxon>Mucoromycetes</taxon>
        <taxon>Mucorales</taxon>
        <taxon>Syncephalastraceae</taxon>
        <taxon>Syncephalastrum</taxon>
    </lineage>
</organism>
<feature type="compositionally biased region" description="Acidic residues" evidence="3">
    <location>
        <begin position="1"/>
        <end position="20"/>
    </location>
</feature>
<feature type="compositionally biased region" description="Low complexity" evidence="3">
    <location>
        <begin position="58"/>
        <end position="69"/>
    </location>
</feature>
<feature type="region of interest" description="Disordered" evidence="3">
    <location>
        <begin position="301"/>
        <end position="364"/>
    </location>
</feature>
<keyword evidence="2" id="KW-0694">RNA-binding</keyword>
<feature type="compositionally biased region" description="Basic and acidic residues" evidence="3">
    <location>
        <begin position="25"/>
        <end position="57"/>
    </location>
</feature>
<dbReference type="PANTHER" id="PTHR23204">
    <property type="entry name" value="CLEAVAGE AND POLYADENYLATION SPECIFIC FACTOR"/>
    <property type="match status" value="1"/>
</dbReference>
<dbReference type="PROSITE" id="PS50102">
    <property type="entry name" value="RRM"/>
    <property type="match status" value="1"/>
</dbReference>
<dbReference type="Proteomes" id="UP000242180">
    <property type="component" value="Unassembled WGS sequence"/>
</dbReference>
<feature type="compositionally biased region" description="Gly residues" evidence="3">
    <location>
        <begin position="355"/>
        <end position="364"/>
    </location>
</feature>
<dbReference type="SUPFAM" id="SSF54928">
    <property type="entry name" value="RNA-binding domain, RBD"/>
    <property type="match status" value="1"/>
</dbReference>
<dbReference type="GO" id="GO:0006397">
    <property type="term" value="P:mRNA processing"/>
    <property type="evidence" value="ECO:0007669"/>
    <property type="project" value="UniProtKB-KW"/>
</dbReference>
<keyword evidence="6" id="KW-1185">Reference proteome</keyword>
<evidence type="ECO:0000256" key="1">
    <source>
        <dbReference type="ARBA" id="ARBA00006265"/>
    </source>
</evidence>
<protein>
    <recommendedName>
        <fullName evidence="4">RRM domain-containing protein</fullName>
    </recommendedName>
</protein>
<dbReference type="GO" id="GO:0003723">
    <property type="term" value="F:RNA binding"/>
    <property type="evidence" value="ECO:0007669"/>
    <property type="project" value="UniProtKB-UniRule"/>
</dbReference>
<dbReference type="InterPro" id="IPR035979">
    <property type="entry name" value="RBD_domain_sf"/>
</dbReference>
<evidence type="ECO:0000259" key="4">
    <source>
        <dbReference type="PROSITE" id="PS50102"/>
    </source>
</evidence>
<proteinExistence type="inferred from homology"/>
<dbReference type="AlphaFoldDB" id="A0A1X2H9L0"/>
<dbReference type="SMART" id="SM00360">
    <property type="entry name" value="RRM"/>
    <property type="match status" value="1"/>
</dbReference>
<dbReference type="Gene3D" id="3.30.70.330">
    <property type="match status" value="1"/>
</dbReference>
<dbReference type="GO" id="GO:0005634">
    <property type="term" value="C:nucleus"/>
    <property type="evidence" value="ECO:0007669"/>
    <property type="project" value="UniProtKB-SubCell"/>
</dbReference>
<feature type="compositionally biased region" description="Polar residues" evidence="3">
    <location>
        <begin position="230"/>
        <end position="243"/>
    </location>
</feature>
<dbReference type="STRING" id="13706.A0A1X2H9L0"/>
<comment type="similarity">
    <text evidence="1">Belongs to the RRM CPSF6/7 family.</text>
</comment>
<comment type="caution">
    <text evidence="5">The sequence shown here is derived from an EMBL/GenBank/DDBJ whole genome shotgun (WGS) entry which is preliminary data.</text>
</comment>
<feature type="compositionally biased region" description="Gly residues" evidence="3">
    <location>
        <begin position="305"/>
        <end position="326"/>
    </location>
</feature>
<dbReference type="EMBL" id="MCGN01000006">
    <property type="protein sequence ID" value="ORY95340.1"/>
    <property type="molecule type" value="Genomic_DNA"/>
</dbReference>
<dbReference type="OrthoDB" id="10065185at2759"/>
<sequence>MADSEYDIYGDDVLGLDEASEIVGEQEREPKRRKPNPEPPREEKRPAASNHEKRDESSQQQQRSTRQTTPSDHLRQAASQSPSSSSSSTQRIPSSVQAYNTGTRATHVEASPSRRELPQSMASLRGVVNHPMHAFYVGEFPWYVTDEDVKEPIKKAGLEKELKELSFSEHKVNGKSRGICFLEFTSVEAAAQAKEALEKADYDGKRPTVCFTSYNNPFRHTPKEPVPKSQRMQNMRPTNNASPSPANQMMGGFNPMMGGQFNPAFAMNPYAFNPMAAAAAVRGGGNYMGGGFDMMGMQQRPMRGGSTGTGGAGRMGRGGMPSGGGPPTSSGGMYINPAFFEQQQQQQQQQQQHSGGHGSNYGTG</sequence>
<dbReference type="InterPro" id="IPR012677">
    <property type="entry name" value="Nucleotide-bd_a/b_plait_sf"/>
</dbReference>
<evidence type="ECO:0000256" key="2">
    <source>
        <dbReference type="PROSITE-ProRule" id="PRU00176"/>
    </source>
</evidence>
<name>A0A1X2H9L0_SYNRA</name>
<evidence type="ECO:0000256" key="3">
    <source>
        <dbReference type="SAM" id="MobiDB-lite"/>
    </source>
</evidence>
<evidence type="ECO:0000313" key="5">
    <source>
        <dbReference type="EMBL" id="ORY95340.1"/>
    </source>
</evidence>
<dbReference type="Pfam" id="PF00076">
    <property type="entry name" value="RRM_1"/>
    <property type="match status" value="1"/>
</dbReference>
<dbReference type="InParanoid" id="A0A1X2H9L0"/>
<dbReference type="InterPro" id="IPR034772">
    <property type="entry name" value="CPSF6/7"/>
</dbReference>
<feature type="region of interest" description="Disordered" evidence="3">
    <location>
        <begin position="213"/>
        <end position="243"/>
    </location>
</feature>